<feature type="domain" description="Glycosyltransferase subfamily 4-like N-terminal" evidence="2">
    <location>
        <begin position="33"/>
        <end position="204"/>
    </location>
</feature>
<dbReference type="Proteomes" id="UP000548423">
    <property type="component" value="Unassembled WGS sequence"/>
</dbReference>
<dbReference type="InterPro" id="IPR028098">
    <property type="entry name" value="Glyco_trans_4-like_N"/>
</dbReference>
<keyword evidence="3" id="KW-0328">Glycosyltransferase</keyword>
<evidence type="ECO:0000313" key="3">
    <source>
        <dbReference type="EMBL" id="NYE05038.1"/>
    </source>
</evidence>
<dbReference type="PANTHER" id="PTHR45947:SF3">
    <property type="entry name" value="SULFOQUINOVOSYL TRANSFERASE SQD2"/>
    <property type="match status" value="1"/>
</dbReference>
<reference evidence="4" key="1">
    <citation type="submission" date="2020-07" db="EMBL/GenBank/DDBJ databases">
        <authorList>
            <person name="Partida-Martinez L."/>
            <person name="Huntemann M."/>
            <person name="Clum A."/>
            <person name="Wang J."/>
            <person name="Palaniappan K."/>
            <person name="Ritter S."/>
            <person name="Chen I.-M."/>
            <person name="Stamatis D."/>
            <person name="Reddy T."/>
            <person name="O'Malley R."/>
            <person name="Daum C."/>
            <person name="Shapiro N."/>
            <person name="Ivanova N."/>
            <person name="Kyrpides N."/>
            <person name="Woyke T."/>
        </authorList>
    </citation>
    <scope>NUCLEOTIDE SEQUENCE [LARGE SCALE GENOMIC DNA]</scope>
    <source>
        <strain evidence="4">AT2.8</strain>
    </source>
</reference>
<dbReference type="GO" id="GO:0003844">
    <property type="term" value="F:1,4-alpha-glucan branching enzyme activity"/>
    <property type="evidence" value="ECO:0007669"/>
    <property type="project" value="UniProtKB-EC"/>
</dbReference>
<evidence type="ECO:0000259" key="1">
    <source>
        <dbReference type="Pfam" id="PF00534"/>
    </source>
</evidence>
<evidence type="ECO:0000259" key="2">
    <source>
        <dbReference type="Pfam" id="PF13439"/>
    </source>
</evidence>
<evidence type="ECO:0000313" key="4">
    <source>
        <dbReference type="Proteomes" id="UP000548423"/>
    </source>
</evidence>
<dbReference type="CDD" id="cd03801">
    <property type="entry name" value="GT4_PimA-like"/>
    <property type="match status" value="1"/>
</dbReference>
<feature type="domain" description="Glycosyl transferase family 1" evidence="1">
    <location>
        <begin position="218"/>
        <end position="375"/>
    </location>
</feature>
<organism evidence="3 4">
    <name type="scientific">Neobacillus niacini</name>
    <dbReference type="NCBI Taxonomy" id="86668"/>
    <lineage>
        <taxon>Bacteria</taxon>
        <taxon>Bacillati</taxon>
        <taxon>Bacillota</taxon>
        <taxon>Bacilli</taxon>
        <taxon>Bacillales</taxon>
        <taxon>Bacillaceae</taxon>
        <taxon>Neobacillus</taxon>
    </lineage>
</organism>
<protein>
    <submittedName>
        <fullName evidence="3">1,4-alpha-glucan branching enzyme</fullName>
        <ecNumber evidence="3">2.4.1.18</ecNumber>
    </submittedName>
</protein>
<name>A0A852TCB6_9BACI</name>
<proteinExistence type="predicted"/>
<dbReference type="Gene3D" id="3.40.50.2000">
    <property type="entry name" value="Glycogen Phosphorylase B"/>
    <property type="match status" value="2"/>
</dbReference>
<dbReference type="InterPro" id="IPR001296">
    <property type="entry name" value="Glyco_trans_1"/>
</dbReference>
<dbReference type="EC" id="2.4.1.18" evidence="3"/>
<dbReference type="Pfam" id="PF13439">
    <property type="entry name" value="Glyco_transf_4"/>
    <property type="match status" value="1"/>
</dbReference>
<keyword evidence="3" id="KW-0808">Transferase</keyword>
<dbReference type="EMBL" id="JACCBX010000003">
    <property type="protein sequence ID" value="NYE05038.1"/>
    <property type="molecule type" value="Genomic_DNA"/>
</dbReference>
<sequence length="412" mass="46350">MSDNLIPEMSQKHSYDWQLKILMLTWEYPPNVVGGLSRHVYGLSVHLAEQGHEVHVVTAGNGALSTYEVMNGVHVHRVTPLNNHDNDFLSWIAGLNLAMSFKSEIIAEDTKFDIVHAHDWLVGTAAITLKEVLSIPLLSTIHATEHGRNNGIYTDMQRFIHEKELQLITESDQVIVCSNYMREELLANFHLSDKKMTIIPNGIEQSDVVVAPNEIYPFIKNRKYIFSVGRIVKEKGFETLIEAAQAAKDKGQDIYFVIAGKGPMLERYRKMVTEKQLDHHIAFIGYVTDEQRNALLVNSEFAVFPSLYEPFGIVALEAMILGKPTIVSETGGLKGIVMDRQTGLLMVPGDPDSLLHNIDFLLQDPQTAKDIGIKGMKIVKSLYGWKRIASQTVNVMEDTLLNKRVNMSEKAR</sequence>
<gene>
    <name evidence="3" type="ORF">F4694_001787</name>
</gene>
<reference evidence="4" key="2">
    <citation type="submission" date="2020-08" db="EMBL/GenBank/DDBJ databases">
        <title>The Agave Microbiome: Exploring the role of microbial communities in plant adaptations to desert environments.</title>
        <authorList>
            <person name="Partida-Martinez L.P."/>
        </authorList>
    </citation>
    <scope>NUCLEOTIDE SEQUENCE [LARGE SCALE GENOMIC DNA]</scope>
    <source>
        <strain evidence="4">AT2.8</strain>
    </source>
</reference>
<comment type="caution">
    <text evidence="3">The sequence shown here is derived from an EMBL/GenBank/DDBJ whole genome shotgun (WGS) entry which is preliminary data.</text>
</comment>
<accession>A0A852TCB6</accession>
<dbReference type="SUPFAM" id="SSF53756">
    <property type="entry name" value="UDP-Glycosyltransferase/glycogen phosphorylase"/>
    <property type="match status" value="1"/>
</dbReference>
<dbReference type="Pfam" id="PF00534">
    <property type="entry name" value="Glycos_transf_1"/>
    <property type="match status" value="1"/>
</dbReference>
<dbReference type="PANTHER" id="PTHR45947">
    <property type="entry name" value="SULFOQUINOVOSYL TRANSFERASE SQD2"/>
    <property type="match status" value="1"/>
</dbReference>
<dbReference type="AlphaFoldDB" id="A0A852TCB6"/>
<dbReference type="InterPro" id="IPR050194">
    <property type="entry name" value="Glycosyltransferase_grp1"/>
</dbReference>